<dbReference type="AlphaFoldDB" id="A0AAV7S0X2"/>
<reference evidence="1" key="1">
    <citation type="journal article" date="2022" name="bioRxiv">
        <title>Sequencing and chromosome-scale assembly of the giantPleurodeles waltlgenome.</title>
        <authorList>
            <person name="Brown T."/>
            <person name="Elewa A."/>
            <person name="Iarovenko S."/>
            <person name="Subramanian E."/>
            <person name="Araus A.J."/>
            <person name="Petzold A."/>
            <person name="Susuki M."/>
            <person name="Suzuki K.-i.T."/>
            <person name="Hayashi T."/>
            <person name="Toyoda A."/>
            <person name="Oliveira C."/>
            <person name="Osipova E."/>
            <person name="Leigh N.D."/>
            <person name="Simon A."/>
            <person name="Yun M.H."/>
        </authorList>
    </citation>
    <scope>NUCLEOTIDE SEQUENCE</scope>
    <source>
        <strain evidence="1">20211129_DDA</strain>
        <tissue evidence="1">Liver</tissue>
    </source>
</reference>
<dbReference type="EMBL" id="JANPWB010000009">
    <property type="protein sequence ID" value="KAJ1157778.1"/>
    <property type="molecule type" value="Genomic_DNA"/>
</dbReference>
<organism evidence="1 2">
    <name type="scientific">Pleurodeles waltl</name>
    <name type="common">Iberian ribbed newt</name>
    <dbReference type="NCBI Taxonomy" id="8319"/>
    <lineage>
        <taxon>Eukaryota</taxon>
        <taxon>Metazoa</taxon>
        <taxon>Chordata</taxon>
        <taxon>Craniata</taxon>
        <taxon>Vertebrata</taxon>
        <taxon>Euteleostomi</taxon>
        <taxon>Amphibia</taxon>
        <taxon>Batrachia</taxon>
        <taxon>Caudata</taxon>
        <taxon>Salamandroidea</taxon>
        <taxon>Salamandridae</taxon>
        <taxon>Pleurodelinae</taxon>
        <taxon>Pleurodeles</taxon>
    </lineage>
</organism>
<accession>A0AAV7S0X2</accession>
<protein>
    <submittedName>
        <fullName evidence="1">Uncharacterized protein</fullName>
    </submittedName>
</protein>
<keyword evidence="2" id="KW-1185">Reference proteome</keyword>
<name>A0AAV7S0X2_PLEWA</name>
<dbReference type="Proteomes" id="UP001066276">
    <property type="component" value="Chromosome 5"/>
</dbReference>
<gene>
    <name evidence="1" type="ORF">NDU88_010477</name>
</gene>
<evidence type="ECO:0000313" key="1">
    <source>
        <dbReference type="EMBL" id="KAJ1157778.1"/>
    </source>
</evidence>
<comment type="caution">
    <text evidence="1">The sequence shown here is derived from an EMBL/GenBank/DDBJ whole genome shotgun (WGS) entry which is preliminary data.</text>
</comment>
<sequence>MGDWVRVKKPYRVKKNESQYFEPEQVMEVLHNTVKLSDGKVWNLKRIALINNEEYIMWEAVGLKIEKGRSDCHRQGSKETEEPEKHCCITSKEDKKAVKRKGDGDKLKIPQEAAPITSKKLRPVDGGKISMIMMEDNIWSRSERKENPATAVLEHSVPRALHCTFLAALAILWYHSLQDVTSTWLRSWALANLDSFQPAPEAPVDIPWCLPRQSSVS</sequence>
<evidence type="ECO:0000313" key="2">
    <source>
        <dbReference type="Proteomes" id="UP001066276"/>
    </source>
</evidence>
<proteinExistence type="predicted"/>